<dbReference type="EMBL" id="JBHTBJ010000013">
    <property type="protein sequence ID" value="MFC7276211.1"/>
    <property type="molecule type" value="Genomic_DNA"/>
</dbReference>
<gene>
    <name evidence="2" type="ORF">ACFQS1_19640</name>
</gene>
<keyword evidence="3" id="KW-1185">Reference proteome</keyword>
<evidence type="ECO:0000313" key="2">
    <source>
        <dbReference type="EMBL" id="MFC7276211.1"/>
    </source>
</evidence>
<protein>
    <submittedName>
        <fullName evidence="2">Uncharacterized protein</fullName>
    </submittedName>
</protein>
<proteinExistence type="predicted"/>
<feature type="transmembrane region" description="Helical" evidence="1">
    <location>
        <begin position="6"/>
        <end position="32"/>
    </location>
</feature>
<accession>A0ABW2HUB8</accession>
<evidence type="ECO:0000256" key="1">
    <source>
        <dbReference type="SAM" id="Phobius"/>
    </source>
</evidence>
<sequence length="92" mass="10456">MSTPYVRFWYAITVAFVACLVTAVASVGYASWVNEQSQKRARQARIESDQRWCALLVDISRGQEDSPPRTESGKRFAAEIDKLRREFGCPEP</sequence>
<keyword evidence="1" id="KW-0472">Membrane</keyword>
<evidence type="ECO:0000313" key="3">
    <source>
        <dbReference type="Proteomes" id="UP001596548"/>
    </source>
</evidence>
<comment type="caution">
    <text evidence="2">The sequence shown here is derived from an EMBL/GenBank/DDBJ whole genome shotgun (WGS) entry which is preliminary data.</text>
</comment>
<reference evidence="3" key="1">
    <citation type="journal article" date="2019" name="Int. J. Syst. Evol. Microbiol.">
        <title>The Global Catalogue of Microorganisms (GCM) 10K type strain sequencing project: providing services to taxonomists for standard genome sequencing and annotation.</title>
        <authorList>
            <consortium name="The Broad Institute Genomics Platform"/>
            <consortium name="The Broad Institute Genome Sequencing Center for Infectious Disease"/>
            <person name="Wu L."/>
            <person name="Ma J."/>
        </authorList>
    </citation>
    <scope>NUCLEOTIDE SEQUENCE [LARGE SCALE GENOMIC DNA]</scope>
    <source>
        <strain evidence="3">XZYJT-10</strain>
    </source>
</reference>
<keyword evidence="1" id="KW-1133">Transmembrane helix</keyword>
<organism evidence="2 3">
    <name type="scientific">Paractinoplanes rhizophilus</name>
    <dbReference type="NCBI Taxonomy" id="1416877"/>
    <lineage>
        <taxon>Bacteria</taxon>
        <taxon>Bacillati</taxon>
        <taxon>Actinomycetota</taxon>
        <taxon>Actinomycetes</taxon>
        <taxon>Micromonosporales</taxon>
        <taxon>Micromonosporaceae</taxon>
        <taxon>Paractinoplanes</taxon>
    </lineage>
</organism>
<dbReference type="PROSITE" id="PS51257">
    <property type="entry name" value="PROKAR_LIPOPROTEIN"/>
    <property type="match status" value="1"/>
</dbReference>
<keyword evidence="1" id="KW-0812">Transmembrane</keyword>
<dbReference type="RefSeq" id="WP_378970224.1">
    <property type="nucleotide sequence ID" value="NZ_JBHTBJ010000013.1"/>
</dbReference>
<name>A0ABW2HUB8_9ACTN</name>
<dbReference type="Proteomes" id="UP001596548">
    <property type="component" value="Unassembled WGS sequence"/>
</dbReference>